<proteinExistence type="predicted"/>
<keyword evidence="2" id="KW-1185">Reference proteome</keyword>
<evidence type="ECO:0000313" key="2">
    <source>
        <dbReference type="Proteomes" id="UP000245934"/>
    </source>
</evidence>
<dbReference type="AlphaFoldDB" id="A0A2V2N747"/>
<evidence type="ECO:0000313" key="1">
    <source>
        <dbReference type="EMBL" id="PWR75884.1"/>
    </source>
</evidence>
<dbReference type="Proteomes" id="UP000245934">
    <property type="component" value="Unassembled WGS sequence"/>
</dbReference>
<reference evidence="1 2" key="1">
    <citation type="submission" date="2018-05" db="EMBL/GenBank/DDBJ databases">
        <title>Draft genome of Methanospirillum stamsii Pt1.</title>
        <authorList>
            <person name="Dueholm M.S."/>
            <person name="Nielsen P.H."/>
            <person name="Bakmann L.F."/>
            <person name="Otzen D.E."/>
        </authorList>
    </citation>
    <scope>NUCLEOTIDE SEQUENCE [LARGE SCALE GENOMIC DNA]</scope>
    <source>
        <strain evidence="1 2">Pt1</strain>
    </source>
</reference>
<organism evidence="1 2">
    <name type="scientific">Methanospirillum stamsii</name>
    <dbReference type="NCBI Taxonomy" id="1277351"/>
    <lineage>
        <taxon>Archaea</taxon>
        <taxon>Methanobacteriati</taxon>
        <taxon>Methanobacteriota</taxon>
        <taxon>Stenosarchaea group</taxon>
        <taxon>Methanomicrobia</taxon>
        <taxon>Methanomicrobiales</taxon>
        <taxon>Methanospirillaceae</taxon>
        <taxon>Methanospirillum</taxon>
    </lineage>
</organism>
<dbReference type="EMBL" id="QGMZ01000006">
    <property type="protein sequence ID" value="PWR75884.1"/>
    <property type="molecule type" value="Genomic_DNA"/>
</dbReference>
<protein>
    <submittedName>
        <fullName evidence="1">Uncharacterized protein</fullName>
    </submittedName>
</protein>
<name>A0A2V2N747_9EURY</name>
<sequence length="217" mass="22587">MSLRNPRRIIMTKIINIGAFLFGLLLLTLAILPVSAGTPFGTPVGNANTGLPTTLPIEIPQGIGTVGSDGNLHVNLVSEHETSALTGGQSFSPVQIAGAYQDKTMKKTTGVDGSLFEGGADIDYTVAPDNSVSGKVAYKFIEQGWTIKVKGTVSGQVNDNGGLTLSSNDASVKYAGQTYPISMTVNAQYNGNEFEGTKVISAAGVTGTLDFTGERVQ</sequence>
<accession>A0A2V2N747</accession>
<gene>
    <name evidence="1" type="ORF">DLD82_02125</name>
</gene>
<comment type="caution">
    <text evidence="1">The sequence shown here is derived from an EMBL/GenBank/DDBJ whole genome shotgun (WGS) entry which is preliminary data.</text>
</comment>